<dbReference type="EMBL" id="FPAJ01000001">
    <property type="protein sequence ID" value="SFS40990.1"/>
    <property type="molecule type" value="Genomic_DNA"/>
</dbReference>
<dbReference type="Pfam" id="PF04263">
    <property type="entry name" value="TPK_catalytic"/>
    <property type="match status" value="1"/>
</dbReference>
<reference evidence="8" key="1">
    <citation type="submission" date="2016-10" db="EMBL/GenBank/DDBJ databases">
        <authorList>
            <person name="Varghese N."/>
            <person name="Submissions S."/>
        </authorList>
    </citation>
    <scope>NUCLEOTIDE SEQUENCE [LARGE SCALE GENOMIC DNA]</scope>
    <source>
        <strain evidence="8">DSM 23422</strain>
    </source>
</reference>
<evidence type="ECO:0000256" key="3">
    <source>
        <dbReference type="ARBA" id="ARBA00022777"/>
    </source>
</evidence>
<name>A0A1I6PLH3_9RHOB</name>
<gene>
    <name evidence="7" type="ORF">SAMN04488040_0227</name>
</gene>
<dbReference type="AlphaFoldDB" id="A0A1I6PLH3"/>
<evidence type="ECO:0000313" key="7">
    <source>
        <dbReference type="EMBL" id="SFS40990.1"/>
    </source>
</evidence>
<dbReference type="GO" id="GO:0006772">
    <property type="term" value="P:thiamine metabolic process"/>
    <property type="evidence" value="ECO:0007669"/>
    <property type="project" value="UniProtKB-UniRule"/>
</dbReference>
<dbReference type="SUPFAM" id="SSF63862">
    <property type="entry name" value="Thiamin pyrophosphokinase, substrate-binding domain"/>
    <property type="match status" value="1"/>
</dbReference>
<dbReference type="InterPro" id="IPR036759">
    <property type="entry name" value="TPK_catalytic_sf"/>
</dbReference>
<dbReference type="OrthoDB" id="7057856at2"/>
<dbReference type="GO" id="GO:0016301">
    <property type="term" value="F:kinase activity"/>
    <property type="evidence" value="ECO:0007669"/>
    <property type="project" value="UniProtKB-KW"/>
</dbReference>
<evidence type="ECO:0000256" key="1">
    <source>
        <dbReference type="ARBA" id="ARBA00022679"/>
    </source>
</evidence>
<dbReference type="PANTHER" id="PTHR41299">
    <property type="entry name" value="THIAMINE PYROPHOSPHOKINASE"/>
    <property type="match status" value="1"/>
</dbReference>
<proteinExistence type="predicted"/>
<evidence type="ECO:0000256" key="5">
    <source>
        <dbReference type="NCBIfam" id="TIGR01378"/>
    </source>
</evidence>
<dbReference type="GO" id="GO:0030975">
    <property type="term" value="F:thiamine binding"/>
    <property type="evidence" value="ECO:0007669"/>
    <property type="project" value="InterPro"/>
</dbReference>
<dbReference type="STRING" id="394264.SAMN04488040_0227"/>
<evidence type="ECO:0000256" key="4">
    <source>
        <dbReference type="ARBA" id="ARBA00022840"/>
    </source>
</evidence>
<sequence length="229" mass="24295">MKRHIVSSSEPVTLVGGGDASVIQLKEALGLAPVCVAADSGAELARRAEIPLRAVIGDMDSISADTLSQIPQDRQIIISEQETTDFDKALRHIDAPLVIGIGFLGGRMDHQMHALHILAMHAHRPCILMAQTEIVLIAPPVIQLPAEPGDVVSIFPLGPVTGRSQGLEWPIEGLAFDTLSKVGTSNRAKGQFTLEMSAPNAVLVLPRKLIQPVAQALVSEAAAGWPPRA</sequence>
<evidence type="ECO:0000259" key="6">
    <source>
        <dbReference type="Pfam" id="PF04263"/>
    </source>
</evidence>
<keyword evidence="8" id="KW-1185">Reference proteome</keyword>
<dbReference type="InterPro" id="IPR007371">
    <property type="entry name" value="TPK_catalytic"/>
</dbReference>
<dbReference type="InterPro" id="IPR036371">
    <property type="entry name" value="TPK_B1-bd_sf"/>
</dbReference>
<evidence type="ECO:0000256" key="2">
    <source>
        <dbReference type="ARBA" id="ARBA00022741"/>
    </source>
</evidence>
<keyword evidence="3 7" id="KW-0418">Kinase</keyword>
<dbReference type="Proteomes" id="UP000199239">
    <property type="component" value="Unassembled WGS sequence"/>
</dbReference>
<dbReference type="InterPro" id="IPR053149">
    <property type="entry name" value="TPK"/>
</dbReference>
<keyword evidence="4" id="KW-0067">ATP-binding</keyword>
<accession>A0A1I6PLH3</accession>
<keyword evidence="1" id="KW-0808">Transferase</keyword>
<organism evidence="7 8">
    <name type="scientific">Sulfitobacter marinus</name>
    <dbReference type="NCBI Taxonomy" id="394264"/>
    <lineage>
        <taxon>Bacteria</taxon>
        <taxon>Pseudomonadati</taxon>
        <taxon>Pseudomonadota</taxon>
        <taxon>Alphaproteobacteria</taxon>
        <taxon>Rhodobacterales</taxon>
        <taxon>Roseobacteraceae</taxon>
        <taxon>Sulfitobacter</taxon>
    </lineage>
</organism>
<dbReference type="RefSeq" id="WP_093914520.1">
    <property type="nucleotide sequence ID" value="NZ_FPAJ01000001.1"/>
</dbReference>
<evidence type="ECO:0000313" key="8">
    <source>
        <dbReference type="Proteomes" id="UP000199239"/>
    </source>
</evidence>
<dbReference type="GO" id="GO:0005524">
    <property type="term" value="F:ATP binding"/>
    <property type="evidence" value="ECO:0007669"/>
    <property type="project" value="UniProtKB-KW"/>
</dbReference>
<dbReference type="NCBIfam" id="TIGR01378">
    <property type="entry name" value="thi_PPkinase"/>
    <property type="match status" value="1"/>
</dbReference>
<dbReference type="InterPro" id="IPR006282">
    <property type="entry name" value="Thi_PPkinase"/>
</dbReference>
<dbReference type="PANTHER" id="PTHR41299:SF1">
    <property type="entry name" value="THIAMINE PYROPHOSPHOKINASE"/>
    <property type="match status" value="1"/>
</dbReference>
<dbReference type="GO" id="GO:0004788">
    <property type="term" value="F:thiamine diphosphokinase activity"/>
    <property type="evidence" value="ECO:0007669"/>
    <property type="project" value="UniProtKB-UniRule"/>
</dbReference>
<keyword evidence="2" id="KW-0547">Nucleotide-binding</keyword>
<protein>
    <recommendedName>
        <fullName evidence="5">Thiamine diphosphokinase</fullName>
        <ecNumber evidence="5">2.7.6.2</ecNumber>
    </recommendedName>
</protein>
<feature type="domain" description="Thiamin pyrophosphokinase catalytic" evidence="6">
    <location>
        <begin position="31"/>
        <end position="121"/>
    </location>
</feature>
<dbReference type="EC" id="2.7.6.2" evidence="5"/>
<dbReference type="SUPFAM" id="SSF63999">
    <property type="entry name" value="Thiamin pyrophosphokinase, catalytic domain"/>
    <property type="match status" value="1"/>
</dbReference>
<dbReference type="Gene3D" id="3.40.50.10240">
    <property type="entry name" value="Thiamin pyrophosphokinase, catalytic domain"/>
    <property type="match status" value="1"/>
</dbReference>
<dbReference type="CDD" id="cd07995">
    <property type="entry name" value="TPK"/>
    <property type="match status" value="1"/>
</dbReference>
<dbReference type="GO" id="GO:0009229">
    <property type="term" value="P:thiamine diphosphate biosynthetic process"/>
    <property type="evidence" value="ECO:0007669"/>
    <property type="project" value="InterPro"/>
</dbReference>